<dbReference type="Proteomes" id="UP001595539">
    <property type="component" value="Unassembled WGS sequence"/>
</dbReference>
<gene>
    <name evidence="2" type="ORF">ACFOM8_13865</name>
</gene>
<keyword evidence="3" id="KW-1185">Reference proteome</keyword>
<evidence type="ECO:0000313" key="3">
    <source>
        <dbReference type="Proteomes" id="UP001595539"/>
    </source>
</evidence>
<dbReference type="PANTHER" id="PTHR42839:SF2">
    <property type="entry name" value="ISOCHORISMATE SYNTHASE ENTC"/>
    <property type="match status" value="1"/>
</dbReference>
<organism evidence="2 3">
    <name type="scientific">Paracoccus angustae</name>
    <dbReference type="NCBI Taxonomy" id="1671480"/>
    <lineage>
        <taxon>Bacteria</taxon>
        <taxon>Pseudomonadati</taxon>
        <taxon>Pseudomonadota</taxon>
        <taxon>Alphaproteobacteria</taxon>
        <taxon>Rhodobacterales</taxon>
        <taxon>Paracoccaceae</taxon>
        <taxon>Paracoccus</taxon>
    </lineage>
</organism>
<dbReference type="RefSeq" id="WP_377762300.1">
    <property type="nucleotide sequence ID" value="NZ_JBHRXY010000011.1"/>
</dbReference>
<dbReference type="Gene3D" id="3.60.120.10">
    <property type="entry name" value="Anthranilate synthase"/>
    <property type="match status" value="1"/>
</dbReference>
<dbReference type="PANTHER" id="PTHR42839">
    <property type="entry name" value="ISOCHORISMATE SYNTHASE ENTC"/>
    <property type="match status" value="1"/>
</dbReference>
<name>A0ABV7U6K8_9RHOB</name>
<accession>A0ABV7U6K8</accession>
<dbReference type="Pfam" id="PF00425">
    <property type="entry name" value="Chorismate_bind"/>
    <property type="match status" value="1"/>
</dbReference>
<sequence>MTIALTDPRKAEPAARPAASGRFLFHGPGGTVLSQGSHAPIAPGTAETLERRLAEAFRDAGPGAVAGGALPFRRDRPDHLWRAARAGSRPLWDAPGEAAPGPVRLTSVPAPEIYADAVARAERLLRAEAGLPQGLRKIVLARTLAVASPCPIHEDALLARLVQDDSVTAFRVGLPGAGIGAGIGADGGADGGTRALVGATPELLLDKRGAAVLSHSLAGSARRHRDTERDARAAAALAGSAKDRREHAMVVEYILDTLAPLCRNLDCPDGTRLTATRSMWHLGTRIRGRLRDDTVPAAVLAARLHPTPAVCGLPPADAARQIARLEPEDRGFYAGAVGWCDARGDGAWHVAIRCAEICGSTARLFAGAGIVEGSDPWAETHETAAKFAAMLDALGLPGDAALTLAGKDA</sequence>
<dbReference type="InterPro" id="IPR005801">
    <property type="entry name" value="ADC_synthase"/>
</dbReference>
<evidence type="ECO:0000259" key="1">
    <source>
        <dbReference type="Pfam" id="PF00425"/>
    </source>
</evidence>
<comment type="caution">
    <text evidence="2">The sequence shown here is derived from an EMBL/GenBank/DDBJ whole genome shotgun (WGS) entry which is preliminary data.</text>
</comment>
<protein>
    <submittedName>
        <fullName evidence="2">Isochorismate synthase MenF</fullName>
    </submittedName>
</protein>
<feature type="domain" description="Chorismate-utilising enzyme C-terminal" evidence="1">
    <location>
        <begin position="112"/>
        <end position="386"/>
    </location>
</feature>
<evidence type="ECO:0000313" key="2">
    <source>
        <dbReference type="EMBL" id="MFC3630531.1"/>
    </source>
</evidence>
<reference evidence="3" key="1">
    <citation type="journal article" date="2019" name="Int. J. Syst. Evol. Microbiol.">
        <title>The Global Catalogue of Microorganisms (GCM) 10K type strain sequencing project: providing services to taxonomists for standard genome sequencing and annotation.</title>
        <authorList>
            <consortium name="The Broad Institute Genomics Platform"/>
            <consortium name="The Broad Institute Genome Sequencing Center for Infectious Disease"/>
            <person name="Wu L."/>
            <person name="Ma J."/>
        </authorList>
    </citation>
    <scope>NUCLEOTIDE SEQUENCE [LARGE SCALE GENOMIC DNA]</scope>
    <source>
        <strain evidence="3">KCTC 42473</strain>
    </source>
</reference>
<dbReference type="EMBL" id="JBHRXY010000011">
    <property type="protein sequence ID" value="MFC3630531.1"/>
    <property type="molecule type" value="Genomic_DNA"/>
</dbReference>
<proteinExistence type="predicted"/>
<dbReference type="InterPro" id="IPR015890">
    <property type="entry name" value="Chorismate_C"/>
</dbReference>
<dbReference type="SUPFAM" id="SSF56322">
    <property type="entry name" value="ADC synthase"/>
    <property type="match status" value="1"/>
</dbReference>